<dbReference type="AlphaFoldDB" id="A0A1M6R9E8"/>
<proteinExistence type="predicted"/>
<gene>
    <name evidence="1" type="ORF">SAMN05216463_101146</name>
</gene>
<dbReference type="Gene3D" id="1.10.1200.10">
    <property type="entry name" value="ACP-like"/>
    <property type="match status" value="1"/>
</dbReference>
<dbReference type="RefSeq" id="WP_073204083.1">
    <property type="nucleotide sequence ID" value="NZ_FRBD01000001.1"/>
</dbReference>
<sequence length="79" mass="9161">MENLEKYNNAFAEVFGVNVEELNDDFGKDMVEEWDSVHQLSLISLLEESFDIMLDPEDIMELVSYGKGKQLLRKYGVEI</sequence>
<dbReference type="Proteomes" id="UP000184130">
    <property type="component" value="Unassembled WGS sequence"/>
</dbReference>
<name>A0A1M6R9E8_XYLRU</name>
<accession>A0A1M6R9E8</accession>
<dbReference type="EMBL" id="FRBD01000001">
    <property type="protein sequence ID" value="SHK28948.1"/>
    <property type="molecule type" value="Genomic_DNA"/>
</dbReference>
<organism evidence="1 2">
    <name type="scientific">Xylanibacter ruminicola</name>
    <name type="common">Prevotella ruminicola</name>
    <dbReference type="NCBI Taxonomy" id="839"/>
    <lineage>
        <taxon>Bacteria</taxon>
        <taxon>Pseudomonadati</taxon>
        <taxon>Bacteroidota</taxon>
        <taxon>Bacteroidia</taxon>
        <taxon>Bacteroidales</taxon>
        <taxon>Prevotellaceae</taxon>
        <taxon>Xylanibacter</taxon>
    </lineage>
</organism>
<evidence type="ECO:0000313" key="2">
    <source>
        <dbReference type="Proteomes" id="UP000184130"/>
    </source>
</evidence>
<evidence type="ECO:0000313" key="1">
    <source>
        <dbReference type="EMBL" id="SHK28948.1"/>
    </source>
</evidence>
<protein>
    <submittedName>
        <fullName evidence="1">Phosphopantetheine attachment site</fullName>
    </submittedName>
</protein>
<dbReference type="InterPro" id="IPR036736">
    <property type="entry name" value="ACP-like_sf"/>
</dbReference>
<dbReference type="OrthoDB" id="9811033at2"/>
<reference evidence="1 2" key="1">
    <citation type="submission" date="2016-11" db="EMBL/GenBank/DDBJ databases">
        <authorList>
            <person name="Jaros S."/>
            <person name="Januszkiewicz K."/>
            <person name="Wedrychowicz H."/>
        </authorList>
    </citation>
    <scope>NUCLEOTIDE SEQUENCE [LARGE SCALE GENOMIC DNA]</scope>
    <source>
        <strain evidence="1 2">KHT3</strain>
    </source>
</reference>
<dbReference type="SUPFAM" id="SSF47336">
    <property type="entry name" value="ACP-like"/>
    <property type="match status" value="1"/>
</dbReference>